<sequence>MLPIELTNEDIRNSKAYKEYYAVASGAAPPKTKASVRKTKSSSDTSVTPLNVVGTRLSTSTK</sequence>
<protein>
    <submittedName>
        <fullName evidence="2">Uncharacterized protein</fullName>
    </submittedName>
</protein>
<feature type="region of interest" description="Disordered" evidence="1">
    <location>
        <begin position="28"/>
        <end position="62"/>
    </location>
</feature>
<evidence type="ECO:0000313" key="2">
    <source>
        <dbReference type="EMBL" id="GFD29452.1"/>
    </source>
</evidence>
<proteinExistence type="predicted"/>
<dbReference type="AlphaFoldDB" id="A0A699V2L1"/>
<dbReference type="EMBL" id="BKCJ011394738">
    <property type="protein sequence ID" value="GFD29452.1"/>
    <property type="molecule type" value="Genomic_DNA"/>
</dbReference>
<accession>A0A699V2L1</accession>
<organism evidence="2">
    <name type="scientific">Tanacetum cinerariifolium</name>
    <name type="common">Dalmatian daisy</name>
    <name type="synonym">Chrysanthemum cinerariifolium</name>
    <dbReference type="NCBI Taxonomy" id="118510"/>
    <lineage>
        <taxon>Eukaryota</taxon>
        <taxon>Viridiplantae</taxon>
        <taxon>Streptophyta</taxon>
        <taxon>Embryophyta</taxon>
        <taxon>Tracheophyta</taxon>
        <taxon>Spermatophyta</taxon>
        <taxon>Magnoliopsida</taxon>
        <taxon>eudicotyledons</taxon>
        <taxon>Gunneridae</taxon>
        <taxon>Pentapetalae</taxon>
        <taxon>asterids</taxon>
        <taxon>campanulids</taxon>
        <taxon>Asterales</taxon>
        <taxon>Asteraceae</taxon>
        <taxon>Asteroideae</taxon>
        <taxon>Anthemideae</taxon>
        <taxon>Anthemidinae</taxon>
        <taxon>Tanacetum</taxon>
    </lineage>
</organism>
<reference evidence="2" key="1">
    <citation type="journal article" date="2019" name="Sci. Rep.">
        <title>Draft genome of Tanacetum cinerariifolium, the natural source of mosquito coil.</title>
        <authorList>
            <person name="Yamashiro T."/>
            <person name="Shiraishi A."/>
            <person name="Satake H."/>
            <person name="Nakayama K."/>
        </authorList>
    </citation>
    <scope>NUCLEOTIDE SEQUENCE</scope>
</reference>
<feature type="non-terminal residue" evidence="2">
    <location>
        <position position="62"/>
    </location>
</feature>
<gene>
    <name evidence="2" type="ORF">Tci_901421</name>
</gene>
<evidence type="ECO:0000256" key="1">
    <source>
        <dbReference type="SAM" id="MobiDB-lite"/>
    </source>
</evidence>
<name>A0A699V2L1_TANCI</name>
<comment type="caution">
    <text evidence="2">The sequence shown here is derived from an EMBL/GenBank/DDBJ whole genome shotgun (WGS) entry which is preliminary data.</text>
</comment>